<dbReference type="PANTHER" id="PTHR11011">
    <property type="entry name" value="MALE STERILITY PROTEIN 2-RELATED"/>
    <property type="match status" value="1"/>
</dbReference>
<protein>
    <recommendedName>
        <fullName evidence="1">Thioester reductase (TE) domain-containing protein</fullName>
    </recommendedName>
</protein>
<dbReference type="RefSeq" id="WP_187684548.1">
    <property type="nucleotide sequence ID" value="NZ_AP023396.1"/>
</dbReference>
<reference evidence="2 3" key="1">
    <citation type="submission" date="2020-08" db="EMBL/GenBank/DDBJ databases">
        <title>Genome Sequencing of Nocardia wallacei strain FMUON74 and assembly.</title>
        <authorList>
            <person name="Toyokawa M."/>
            <person name="Uesaka K."/>
        </authorList>
    </citation>
    <scope>NUCLEOTIDE SEQUENCE [LARGE SCALE GENOMIC DNA]</scope>
    <source>
        <strain evidence="2 3">FMUON74</strain>
    </source>
</reference>
<dbReference type="GeneID" id="80349880"/>
<name>A0A7G1KRZ7_9NOCA</name>
<dbReference type="EMBL" id="AP023396">
    <property type="protein sequence ID" value="BCK57671.1"/>
    <property type="molecule type" value="Genomic_DNA"/>
</dbReference>
<dbReference type="KEGG" id="nwl:NWFMUON74_54430"/>
<dbReference type="GO" id="GO:0080019">
    <property type="term" value="F:alcohol-forming very long-chain fatty acyl-CoA reductase activity"/>
    <property type="evidence" value="ECO:0007669"/>
    <property type="project" value="InterPro"/>
</dbReference>
<sequence length="362" mass="38581">MTGRSEVLITGATGLVGAEVAARLAAAGNPVTAVLHRNSTLVRNDGGVVDGVGTVRGDVREPGFGLDARTEAELAERVGVLVHSAATTAFDATAAEYDELNVRGTAHAVEQALRWDVPLVHVSTAYVCGLRGGTIAEDELEAGQQFGNGYEDSKFRAELLVRGTPGLRWAIVRPGIVTGATGTGVVRDYKNLYSVVKLIVEGKLRSLPGRYDATLAPAPVDHVAEVIAAVTTDVENWCGSTFHAVGRDSLSLREVSDVLAEYPSFHVATFVPEASFDADDLEPVEREYYLRVGALYTSYFARRVRFGTANAEALLGRPAPESGKEYLRVLLDHCLESGYLSTPLPSIEEVLAAAGIDGGERR</sequence>
<dbReference type="Gene3D" id="3.40.50.720">
    <property type="entry name" value="NAD(P)-binding Rossmann-like Domain"/>
    <property type="match status" value="1"/>
</dbReference>
<dbReference type="InterPro" id="IPR026055">
    <property type="entry name" value="FAR"/>
</dbReference>
<feature type="domain" description="Thioester reductase (TE)" evidence="1">
    <location>
        <begin position="52"/>
        <end position="227"/>
    </location>
</feature>
<evidence type="ECO:0000313" key="2">
    <source>
        <dbReference type="EMBL" id="BCK57671.1"/>
    </source>
</evidence>
<dbReference type="PANTHER" id="PTHR11011:SF45">
    <property type="entry name" value="FATTY ACYL-COA REDUCTASE CG8306-RELATED"/>
    <property type="match status" value="1"/>
</dbReference>
<organism evidence="2 3">
    <name type="scientific">Nocardia wallacei</name>
    <dbReference type="NCBI Taxonomy" id="480035"/>
    <lineage>
        <taxon>Bacteria</taxon>
        <taxon>Bacillati</taxon>
        <taxon>Actinomycetota</taxon>
        <taxon>Actinomycetes</taxon>
        <taxon>Mycobacteriales</taxon>
        <taxon>Nocardiaceae</taxon>
        <taxon>Nocardia</taxon>
    </lineage>
</organism>
<dbReference type="InterPro" id="IPR013120">
    <property type="entry name" value="FAR_NAD-bd"/>
</dbReference>
<keyword evidence="3" id="KW-1185">Reference proteome</keyword>
<dbReference type="Proteomes" id="UP000516173">
    <property type="component" value="Chromosome"/>
</dbReference>
<evidence type="ECO:0000259" key="1">
    <source>
        <dbReference type="Pfam" id="PF07993"/>
    </source>
</evidence>
<dbReference type="AlphaFoldDB" id="A0A7G1KRZ7"/>
<accession>A0A7G1KRZ7</accession>
<evidence type="ECO:0000313" key="3">
    <source>
        <dbReference type="Proteomes" id="UP000516173"/>
    </source>
</evidence>
<dbReference type="Pfam" id="PF07993">
    <property type="entry name" value="NAD_binding_4"/>
    <property type="match status" value="1"/>
</dbReference>
<proteinExistence type="predicted"/>
<gene>
    <name evidence="2" type="ORF">NWFMUON74_54430</name>
</gene>
<dbReference type="GO" id="GO:0035336">
    <property type="term" value="P:long-chain fatty-acyl-CoA metabolic process"/>
    <property type="evidence" value="ECO:0007669"/>
    <property type="project" value="TreeGrafter"/>
</dbReference>
<dbReference type="SUPFAM" id="SSF51735">
    <property type="entry name" value="NAD(P)-binding Rossmann-fold domains"/>
    <property type="match status" value="1"/>
</dbReference>
<dbReference type="InterPro" id="IPR036291">
    <property type="entry name" value="NAD(P)-bd_dom_sf"/>
</dbReference>